<dbReference type="PANTHER" id="PTHR24270">
    <property type="entry name" value="LOW-DENSITY LIPOPROTEIN RECEPTOR-RELATED"/>
    <property type="match status" value="1"/>
</dbReference>
<dbReference type="AlphaFoldDB" id="E4X5B9"/>
<feature type="compositionally biased region" description="Polar residues" evidence="9">
    <location>
        <begin position="207"/>
        <end position="222"/>
    </location>
</feature>
<feature type="compositionally biased region" description="Basic and acidic residues" evidence="9">
    <location>
        <begin position="274"/>
        <end position="283"/>
    </location>
</feature>
<evidence type="ECO:0000256" key="6">
    <source>
        <dbReference type="ARBA" id="ARBA00023136"/>
    </source>
</evidence>
<keyword evidence="3 10" id="KW-0812">Transmembrane</keyword>
<feature type="compositionally biased region" description="Polar residues" evidence="9">
    <location>
        <begin position="248"/>
        <end position="265"/>
    </location>
</feature>
<dbReference type="Gene3D" id="4.10.400.10">
    <property type="entry name" value="Low-density Lipoprotein Receptor"/>
    <property type="match status" value="1"/>
</dbReference>
<protein>
    <recommendedName>
        <fullName evidence="13">Low-density lipoprotein receptor domain class A</fullName>
    </recommendedName>
</protein>
<dbReference type="Proteomes" id="UP000001307">
    <property type="component" value="Unassembled WGS sequence"/>
</dbReference>
<keyword evidence="12" id="KW-1185">Reference proteome</keyword>
<comment type="subcellular location">
    <subcellularLocation>
        <location evidence="2">Endomembrane system</location>
    </subcellularLocation>
    <subcellularLocation>
        <location evidence="1">Membrane</location>
        <topology evidence="1">Single-pass membrane protein</topology>
    </subcellularLocation>
</comment>
<dbReference type="GO" id="GO:0005886">
    <property type="term" value="C:plasma membrane"/>
    <property type="evidence" value="ECO:0007669"/>
    <property type="project" value="TreeGrafter"/>
</dbReference>
<accession>E4X5B9</accession>
<evidence type="ECO:0000256" key="5">
    <source>
        <dbReference type="ARBA" id="ARBA00022989"/>
    </source>
</evidence>
<keyword evidence="5 10" id="KW-1133">Transmembrane helix</keyword>
<feature type="disulfide bond" evidence="8">
    <location>
        <begin position="75"/>
        <end position="90"/>
    </location>
</feature>
<dbReference type="PRINTS" id="PR00261">
    <property type="entry name" value="LDLRECEPTOR"/>
</dbReference>
<gene>
    <name evidence="11" type="ORF">GSOID_T00002352001</name>
</gene>
<name>E4X5B9_OIKDI</name>
<dbReference type="InterPro" id="IPR050685">
    <property type="entry name" value="LDLR"/>
</dbReference>
<evidence type="ECO:0000313" key="12">
    <source>
        <dbReference type="Proteomes" id="UP000001307"/>
    </source>
</evidence>
<feature type="transmembrane region" description="Helical" evidence="10">
    <location>
        <begin position="98"/>
        <end position="118"/>
    </location>
</feature>
<evidence type="ECO:0000256" key="4">
    <source>
        <dbReference type="ARBA" id="ARBA00022737"/>
    </source>
</evidence>
<dbReference type="EMBL" id="FN653025">
    <property type="protein sequence ID" value="CBY18488.1"/>
    <property type="molecule type" value="Genomic_DNA"/>
</dbReference>
<organism evidence="11">
    <name type="scientific">Oikopleura dioica</name>
    <name type="common">Tunicate</name>
    <dbReference type="NCBI Taxonomy" id="34765"/>
    <lineage>
        <taxon>Eukaryota</taxon>
        <taxon>Metazoa</taxon>
        <taxon>Chordata</taxon>
        <taxon>Tunicata</taxon>
        <taxon>Appendicularia</taxon>
        <taxon>Copelata</taxon>
        <taxon>Oikopleuridae</taxon>
        <taxon>Oikopleura</taxon>
    </lineage>
</organism>
<proteinExistence type="predicted"/>
<dbReference type="GO" id="GO:0016192">
    <property type="term" value="P:vesicle-mediated transport"/>
    <property type="evidence" value="ECO:0007669"/>
    <property type="project" value="UniProtKB-ARBA"/>
</dbReference>
<evidence type="ECO:0008006" key="13">
    <source>
        <dbReference type="Google" id="ProtNLM"/>
    </source>
</evidence>
<dbReference type="Pfam" id="PF00057">
    <property type="entry name" value="Ldl_recept_a"/>
    <property type="match status" value="1"/>
</dbReference>
<dbReference type="InterPro" id="IPR002172">
    <property type="entry name" value="LDrepeatLR_classA_rpt"/>
</dbReference>
<comment type="caution">
    <text evidence="8">Lacks conserved residue(s) required for the propagation of feature annotation.</text>
</comment>
<keyword evidence="4" id="KW-0677">Repeat</keyword>
<evidence type="ECO:0000256" key="2">
    <source>
        <dbReference type="ARBA" id="ARBA00004308"/>
    </source>
</evidence>
<dbReference type="InterPro" id="IPR023415">
    <property type="entry name" value="LDLR_class-A_CS"/>
</dbReference>
<dbReference type="InParanoid" id="E4X5B9"/>
<keyword evidence="7 8" id="KW-1015">Disulfide bond</keyword>
<reference evidence="11" key="1">
    <citation type="journal article" date="2010" name="Science">
        <title>Plasticity of animal genome architecture unmasked by rapid evolution of a pelagic tunicate.</title>
        <authorList>
            <person name="Denoeud F."/>
            <person name="Henriet S."/>
            <person name="Mungpakdee S."/>
            <person name="Aury J.M."/>
            <person name="Da Silva C."/>
            <person name="Brinkmann H."/>
            <person name="Mikhaleva J."/>
            <person name="Olsen L.C."/>
            <person name="Jubin C."/>
            <person name="Canestro C."/>
            <person name="Bouquet J.M."/>
            <person name="Danks G."/>
            <person name="Poulain J."/>
            <person name="Campsteijn C."/>
            <person name="Adamski M."/>
            <person name="Cross I."/>
            <person name="Yadetie F."/>
            <person name="Muffato M."/>
            <person name="Louis A."/>
            <person name="Butcher S."/>
            <person name="Tsagkogeorga G."/>
            <person name="Konrad A."/>
            <person name="Singh S."/>
            <person name="Jensen M.F."/>
            <person name="Cong E.H."/>
            <person name="Eikeseth-Otteraa H."/>
            <person name="Noel B."/>
            <person name="Anthouard V."/>
            <person name="Porcel B.M."/>
            <person name="Kachouri-Lafond R."/>
            <person name="Nishino A."/>
            <person name="Ugolini M."/>
            <person name="Chourrout P."/>
            <person name="Nishida H."/>
            <person name="Aasland R."/>
            <person name="Huzurbazar S."/>
            <person name="Westhof E."/>
            <person name="Delsuc F."/>
            <person name="Lehrach H."/>
            <person name="Reinhardt R."/>
            <person name="Weissenbach J."/>
            <person name="Roy S.W."/>
            <person name="Artiguenave F."/>
            <person name="Postlethwait J.H."/>
            <person name="Manak J.R."/>
            <person name="Thompson E.M."/>
            <person name="Jaillon O."/>
            <person name="Du Pasquier L."/>
            <person name="Boudinot P."/>
            <person name="Liberles D.A."/>
            <person name="Volff J.N."/>
            <person name="Philippe H."/>
            <person name="Lenhard B."/>
            <person name="Roest Crollius H."/>
            <person name="Wincker P."/>
            <person name="Chourrout D."/>
        </authorList>
    </citation>
    <scope>NUCLEOTIDE SEQUENCE [LARGE SCALE GENOMIC DNA]</scope>
</reference>
<evidence type="ECO:0000256" key="10">
    <source>
        <dbReference type="SAM" id="Phobius"/>
    </source>
</evidence>
<evidence type="ECO:0000256" key="8">
    <source>
        <dbReference type="PROSITE-ProRule" id="PRU00124"/>
    </source>
</evidence>
<sequence length="283" mass="31404">MFITNKCRARFTPKPNEEFKSIPLSQLCDGISDCYKSKDRPSADELQCYVCRHGAFLCAGTNTSIPYCIAEDQLCDGFNDCIDGSDERSCPLADERRVLTAAIIGSLGCCALFVIALGCTRRLLYVQSLTSCSRARRSLQHLANILQVREAPPTYDAAMGYESTGQRPSRSRPWRLTRNGLRRESRRARRRRIQDQDNASIDLPSVSEEQPTIVQRTQSSESIEWRPSGQLDDSSAGVLHFPSPETVAPTQISAHECVQLNSTGQGSTGGPDEDERRSISSQH</sequence>
<dbReference type="GO" id="GO:0012505">
    <property type="term" value="C:endomembrane system"/>
    <property type="evidence" value="ECO:0007669"/>
    <property type="project" value="UniProtKB-SubCell"/>
</dbReference>
<feature type="region of interest" description="Disordered" evidence="9">
    <location>
        <begin position="157"/>
        <end position="283"/>
    </location>
</feature>
<dbReference type="PROSITE" id="PS50068">
    <property type="entry name" value="LDLRA_2"/>
    <property type="match status" value="1"/>
</dbReference>
<dbReference type="CDD" id="cd00112">
    <property type="entry name" value="LDLa"/>
    <property type="match status" value="1"/>
</dbReference>
<evidence type="ECO:0000256" key="9">
    <source>
        <dbReference type="SAM" id="MobiDB-lite"/>
    </source>
</evidence>
<evidence type="ECO:0000313" key="11">
    <source>
        <dbReference type="EMBL" id="CBY18488.1"/>
    </source>
</evidence>
<dbReference type="InterPro" id="IPR036055">
    <property type="entry name" value="LDL_receptor-like_sf"/>
</dbReference>
<dbReference type="SUPFAM" id="SSF57424">
    <property type="entry name" value="LDL receptor-like module"/>
    <property type="match status" value="1"/>
</dbReference>
<keyword evidence="6 10" id="KW-0472">Membrane</keyword>
<evidence type="ECO:0000256" key="7">
    <source>
        <dbReference type="ARBA" id="ARBA00023157"/>
    </source>
</evidence>
<dbReference type="SMART" id="SM00192">
    <property type="entry name" value="LDLa"/>
    <property type="match status" value="1"/>
</dbReference>
<evidence type="ECO:0000256" key="3">
    <source>
        <dbReference type="ARBA" id="ARBA00022692"/>
    </source>
</evidence>
<evidence type="ECO:0000256" key="1">
    <source>
        <dbReference type="ARBA" id="ARBA00004167"/>
    </source>
</evidence>
<dbReference type="OrthoDB" id="10020456at2759"/>
<dbReference type="PROSITE" id="PS01209">
    <property type="entry name" value="LDLRA_1"/>
    <property type="match status" value="1"/>
</dbReference>